<dbReference type="InterPro" id="IPR029063">
    <property type="entry name" value="SAM-dependent_MTases_sf"/>
</dbReference>
<sequence length="607" mass="67362">MEELLSQVQALASSADEPTRSRLITALRDLSISIEGPEESIQRIAMGPLQLHVAKIARDLELFERLSASPSALPVQTLAEATGADVVLLRRLMRYLASEKIVDETGVDVFAANNVTRALGTPQGRSYIDCYYELIIPVCHKLPETFARMHYANPTDATKVALQDAFDIDGDVWAFFRAFPKYGAMFDWHMQMQRAALTDWARIATIMKERGAARDDEVVFVDIGGGNGHECLRLQAAYPELTGKLVLQDLPEVIARAPEIPGVENMACDIFKPQPVQAARFYYMRGVLHDFPDHKSREILRNTAAAMGPESVLLLDEMVLPDQGVHWMAAAMDLQMLAWLASQERTRTQWEELLKSVGMKIVDVYAHRPSAYESLIVTTMPPKPAKSGPTGLTKLYLLAYNATSFALWAACTLRGAQAVRAAPDNLPAAFHAVYTPLLTTTQTLAVLEILHSLLGVVRAPVVTTAMQVASRLLLVWGVMFLFQERGDGTGIVGGDGVAKTGDYAFLGCLSAWGVTECIRYGFFALQVLGAGVPGWWTWLRYNTFYVLYPLGITSECVMVVKALLPAGEFHPLYRWFLIVVLAIYVPGSYILYTHMIAQRRKVMKKRE</sequence>
<evidence type="ECO:0000256" key="1">
    <source>
        <dbReference type="ARBA" id="ARBA00004141"/>
    </source>
</evidence>
<keyword evidence="10" id="KW-0276">Fatty acid metabolism</keyword>
<dbReference type="GO" id="GO:0044550">
    <property type="term" value="P:secondary metabolite biosynthetic process"/>
    <property type="evidence" value="ECO:0007669"/>
    <property type="project" value="UniProtKB-ARBA"/>
</dbReference>
<dbReference type="Proteomes" id="UP000452235">
    <property type="component" value="Unassembled WGS sequence"/>
</dbReference>
<evidence type="ECO:0000313" key="18">
    <source>
        <dbReference type="EMBL" id="GFF14627.1"/>
    </source>
</evidence>
<dbReference type="PANTHER" id="PTHR43712:SF4">
    <property type="entry name" value="O-METHYLTRANSFERASE DOMAIN-CONTAINING PROTEIN"/>
    <property type="match status" value="1"/>
</dbReference>
<dbReference type="SUPFAM" id="SSF46785">
    <property type="entry name" value="Winged helix' DNA-binding domain"/>
    <property type="match status" value="1"/>
</dbReference>
<evidence type="ECO:0000256" key="11">
    <source>
        <dbReference type="ARBA" id="ARBA00022989"/>
    </source>
</evidence>
<keyword evidence="8" id="KW-0949">S-adenosyl-L-methionine</keyword>
<reference evidence="18 19" key="1">
    <citation type="submission" date="2020-01" db="EMBL/GenBank/DDBJ databases">
        <title>Aspergillus terreus IFO 6365 whole genome shotgun sequence.</title>
        <authorList>
            <person name="Kanamasa S."/>
            <person name="Takahashi H."/>
        </authorList>
    </citation>
    <scope>NUCLEOTIDE SEQUENCE [LARGE SCALE GENOMIC DNA]</scope>
    <source>
        <strain evidence="18 19">IFO 6365</strain>
    </source>
</reference>
<dbReference type="Pfam" id="PF00891">
    <property type="entry name" value="Methyltransf_2"/>
    <property type="match status" value="1"/>
</dbReference>
<evidence type="ECO:0000256" key="13">
    <source>
        <dbReference type="ARBA" id="ARBA00023136"/>
    </source>
</evidence>
<evidence type="ECO:0000259" key="16">
    <source>
        <dbReference type="Pfam" id="PF00891"/>
    </source>
</evidence>
<dbReference type="VEuPathDB" id="FungiDB:ATEG_00703"/>
<evidence type="ECO:0000256" key="2">
    <source>
        <dbReference type="ARBA" id="ARBA00005194"/>
    </source>
</evidence>
<dbReference type="Pfam" id="PF04387">
    <property type="entry name" value="PTPLA"/>
    <property type="match status" value="1"/>
</dbReference>
<keyword evidence="15" id="KW-0456">Lyase</keyword>
<dbReference type="VEuPathDB" id="FungiDB:ATEG_04511"/>
<comment type="similarity">
    <text evidence="3">Belongs to the very long-chain fatty acids dehydratase HACD family.</text>
</comment>
<keyword evidence="6 18" id="KW-0489">Methyltransferase</keyword>
<accession>A0A5M3YWG9</accession>
<evidence type="ECO:0000256" key="4">
    <source>
        <dbReference type="ARBA" id="ARBA00013122"/>
    </source>
</evidence>
<evidence type="ECO:0000256" key="3">
    <source>
        <dbReference type="ARBA" id="ARBA00007811"/>
    </source>
</evidence>
<evidence type="ECO:0000256" key="15">
    <source>
        <dbReference type="ARBA" id="ARBA00023239"/>
    </source>
</evidence>
<dbReference type="EC" id="4.2.1.134" evidence="4"/>
<dbReference type="Pfam" id="PF08100">
    <property type="entry name" value="Dimerisation"/>
    <property type="match status" value="1"/>
</dbReference>
<keyword evidence="7 18" id="KW-0808">Transferase</keyword>
<evidence type="ECO:0000313" key="19">
    <source>
        <dbReference type="Proteomes" id="UP000452235"/>
    </source>
</evidence>
<evidence type="ECO:0000256" key="6">
    <source>
        <dbReference type="ARBA" id="ARBA00022603"/>
    </source>
</evidence>
<dbReference type="GO" id="GO:0006633">
    <property type="term" value="P:fatty acid biosynthetic process"/>
    <property type="evidence" value="ECO:0007669"/>
    <property type="project" value="UniProtKB-UniPathway"/>
</dbReference>
<organism evidence="18 19">
    <name type="scientific">Aspergillus terreus</name>
    <dbReference type="NCBI Taxonomy" id="33178"/>
    <lineage>
        <taxon>Eukaryota</taxon>
        <taxon>Fungi</taxon>
        <taxon>Dikarya</taxon>
        <taxon>Ascomycota</taxon>
        <taxon>Pezizomycotina</taxon>
        <taxon>Eurotiomycetes</taxon>
        <taxon>Eurotiomycetidae</taxon>
        <taxon>Eurotiales</taxon>
        <taxon>Aspergillaceae</taxon>
        <taxon>Aspergillus</taxon>
        <taxon>Aspergillus subgen. Circumdati</taxon>
    </lineage>
</organism>
<gene>
    <name evidence="18" type="ORF">ATEIFO6365_0003069300</name>
</gene>
<dbReference type="InterPro" id="IPR012967">
    <property type="entry name" value="COMT_dimerisation"/>
</dbReference>
<dbReference type="OrthoDB" id="46988at2759"/>
<evidence type="ECO:0000256" key="5">
    <source>
        <dbReference type="ARBA" id="ARBA00022516"/>
    </source>
</evidence>
<evidence type="ECO:0000256" key="14">
    <source>
        <dbReference type="ARBA" id="ARBA00023160"/>
    </source>
</evidence>
<dbReference type="InterPro" id="IPR016461">
    <property type="entry name" value="COMT-like"/>
</dbReference>
<dbReference type="PROSITE" id="PS51683">
    <property type="entry name" value="SAM_OMT_II"/>
    <property type="match status" value="1"/>
</dbReference>
<dbReference type="InterPro" id="IPR036388">
    <property type="entry name" value="WH-like_DNA-bd_sf"/>
</dbReference>
<dbReference type="GO" id="GO:0008171">
    <property type="term" value="F:O-methyltransferase activity"/>
    <property type="evidence" value="ECO:0007669"/>
    <property type="project" value="InterPro"/>
</dbReference>
<keyword evidence="9" id="KW-0812">Transmembrane</keyword>
<dbReference type="InterPro" id="IPR007482">
    <property type="entry name" value="Tyr_Pase-like_PTPLA"/>
</dbReference>
<dbReference type="InterPro" id="IPR001077">
    <property type="entry name" value="COMT_C"/>
</dbReference>
<keyword evidence="11" id="KW-1133">Transmembrane helix</keyword>
<protein>
    <recommendedName>
        <fullName evidence="4">very-long-chain (3R)-3-hydroxyacyl-CoA dehydratase</fullName>
        <ecNumber evidence="4">4.2.1.134</ecNumber>
    </recommendedName>
</protein>
<evidence type="ECO:0000256" key="7">
    <source>
        <dbReference type="ARBA" id="ARBA00022679"/>
    </source>
</evidence>
<feature type="domain" description="O-methyltransferase C-terminal" evidence="16">
    <location>
        <begin position="220"/>
        <end position="359"/>
    </location>
</feature>
<comment type="pathway">
    <text evidence="2">Lipid metabolism; fatty acid biosynthesis.</text>
</comment>
<evidence type="ECO:0000256" key="9">
    <source>
        <dbReference type="ARBA" id="ARBA00022692"/>
    </source>
</evidence>
<dbReference type="PANTHER" id="PTHR43712">
    <property type="entry name" value="PUTATIVE (AFU_ORTHOLOGUE AFUA_4G14580)-RELATED"/>
    <property type="match status" value="1"/>
</dbReference>
<dbReference type="Gene3D" id="3.40.50.150">
    <property type="entry name" value="Vaccinia Virus protein VP39"/>
    <property type="match status" value="1"/>
</dbReference>
<dbReference type="Gene3D" id="1.10.10.10">
    <property type="entry name" value="Winged helix-like DNA-binding domain superfamily/Winged helix DNA-binding domain"/>
    <property type="match status" value="1"/>
</dbReference>
<dbReference type="AlphaFoldDB" id="A0A5M3YWG9"/>
<dbReference type="GO" id="GO:0032259">
    <property type="term" value="P:methylation"/>
    <property type="evidence" value="ECO:0007669"/>
    <property type="project" value="UniProtKB-KW"/>
</dbReference>
<evidence type="ECO:0000259" key="17">
    <source>
        <dbReference type="Pfam" id="PF08100"/>
    </source>
</evidence>
<dbReference type="InterPro" id="IPR036390">
    <property type="entry name" value="WH_DNA-bd_sf"/>
</dbReference>
<keyword evidence="5" id="KW-0444">Lipid biosynthesis</keyword>
<dbReference type="SUPFAM" id="SSF53335">
    <property type="entry name" value="S-adenosyl-L-methionine-dependent methyltransferases"/>
    <property type="match status" value="1"/>
</dbReference>
<comment type="caution">
    <text evidence="18">The sequence shown here is derived from an EMBL/GenBank/DDBJ whole genome shotgun (WGS) entry which is preliminary data.</text>
</comment>
<proteinExistence type="inferred from homology"/>
<comment type="subcellular location">
    <subcellularLocation>
        <location evidence="1">Membrane</location>
        <topology evidence="1">Multi-pass membrane protein</topology>
    </subcellularLocation>
</comment>
<keyword evidence="14" id="KW-0275">Fatty acid biosynthesis</keyword>
<dbReference type="GO" id="GO:0102158">
    <property type="term" value="F:very-long-chain (3R)-3-hydroxyacyl-CoA dehydratase activity"/>
    <property type="evidence" value="ECO:0007669"/>
    <property type="project" value="UniProtKB-EC"/>
</dbReference>
<keyword evidence="13" id="KW-0472">Membrane</keyword>
<dbReference type="UniPathway" id="UPA00094"/>
<evidence type="ECO:0000256" key="10">
    <source>
        <dbReference type="ARBA" id="ARBA00022832"/>
    </source>
</evidence>
<dbReference type="EMBL" id="BLJY01000003">
    <property type="protein sequence ID" value="GFF14627.1"/>
    <property type="molecule type" value="Genomic_DNA"/>
</dbReference>
<feature type="domain" description="O-methyltransferase dimerisation" evidence="17">
    <location>
        <begin position="53"/>
        <end position="116"/>
    </location>
</feature>
<dbReference type="GO" id="GO:0046983">
    <property type="term" value="F:protein dimerization activity"/>
    <property type="evidence" value="ECO:0007669"/>
    <property type="project" value="InterPro"/>
</dbReference>
<keyword evidence="19" id="KW-1185">Reference proteome</keyword>
<dbReference type="GO" id="GO:0016020">
    <property type="term" value="C:membrane"/>
    <property type="evidence" value="ECO:0007669"/>
    <property type="project" value="UniProtKB-SubCell"/>
</dbReference>
<evidence type="ECO:0000256" key="8">
    <source>
        <dbReference type="ARBA" id="ARBA00022691"/>
    </source>
</evidence>
<evidence type="ECO:0000256" key="12">
    <source>
        <dbReference type="ARBA" id="ARBA00023098"/>
    </source>
</evidence>
<name>A0A5M3YWG9_ASPTE</name>
<keyword evidence="12" id="KW-0443">Lipid metabolism</keyword>